<keyword evidence="1" id="KW-0732">Signal</keyword>
<organism evidence="2 3">
    <name type="scientific">Limulus polyphemus</name>
    <name type="common">Atlantic horseshoe crab</name>
    <dbReference type="NCBI Taxonomy" id="6850"/>
    <lineage>
        <taxon>Eukaryota</taxon>
        <taxon>Metazoa</taxon>
        <taxon>Ecdysozoa</taxon>
        <taxon>Arthropoda</taxon>
        <taxon>Chelicerata</taxon>
        <taxon>Merostomata</taxon>
        <taxon>Xiphosura</taxon>
        <taxon>Limulidae</taxon>
        <taxon>Limulus</taxon>
    </lineage>
</organism>
<sequence>MMRTVVVALMMIACVHVTISATVVDDEDDINDNLDPDSQVELLSPDEEEGFFFSHDMNPFKFPDFSEMFKNMFDLMNGIQKRIIEESSKYPVNYNDTLTEDVVINGKKYKMKKKVIRRGDNTSSIFVSAVSYIPAERRKRALLSKLSDL</sequence>
<dbReference type="Proteomes" id="UP000694941">
    <property type="component" value="Unplaced"/>
</dbReference>
<proteinExistence type="predicted"/>
<dbReference type="GeneID" id="106474982"/>
<reference evidence="3" key="1">
    <citation type="submission" date="2025-08" db="UniProtKB">
        <authorList>
            <consortium name="RefSeq"/>
        </authorList>
    </citation>
    <scope>IDENTIFICATION</scope>
    <source>
        <tissue evidence="3">Muscle</tissue>
    </source>
</reference>
<accession>A0ABM1BYK9</accession>
<dbReference type="RefSeq" id="XP_013791134.1">
    <property type="nucleotide sequence ID" value="XM_013935680.2"/>
</dbReference>
<evidence type="ECO:0000256" key="1">
    <source>
        <dbReference type="SAM" id="SignalP"/>
    </source>
</evidence>
<protein>
    <submittedName>
        <fullName evidence="3">Uncharacterized protein LOC106474982</fullName>
    </submittedName>
</protein>
<feature type="chain" id="PRO_5045668757" evidence="1">
    <location>
        <begin position="21"/>
        <end position="149"/>
    </location>
</feature>
<keyword evidence="2" id="KW-1185">Reference proteome</keyword>
<feature type="signal peptide" evidence="1">
    <location>
        <begin position="1"/>
        <end position="20"/>
    </location>
</feature>
<gene>
    <name evidence="3" type="primary">LOC106474982</name>
</gene>
<evidence type="ECO:0000313" key="2">
    <source>
        <dbReference type="Proteomes" id="UP000694941"/>
    </source>
</evidence>
<evidence type="ECO:0000313" key="3">
    <source>
        <dbReference type="RefSeq" id="XP_013791134.1"/>
    </source>
</evidence>
<name>A0ABM1BYK9_LIMPO</name>